<dbReference type="InterPro" id="IPR036928">
    <property type="entry name" value="AS_sf"/>
</dbReference>
<dbReference type="AlphaFoldDB" id="A0A0P6VJD8"/>
<accession>A0A0P6VJD8</accession>
<organism evidence="4 5">
    <name type="scientific">Prosthecodimorpha hirschii</name>
    <dbReference type="NCBI Taxonomy" id="665126"/>
    <lineage>
        <taxon>Bacteria</taxon>
        <taxon>Pseudomonadati</taxon>
        <taxon>Pseudomonadota</taxon>
        <taxon>Alphaproteobacteria</taxon>
        <taxon>Hyphomicrobiales</taxon>
        <taxon>Ancalomicrobiaceae</taxon>
        <taxon>Prosthecodimorpha</taxon>
    </lineage>
</organism>
<dbReference type="Proteomes" id="UP000048984">
    <property type="component" value="Unassembled WGS sequence"/>
</dbReference>
<dbReference type="GO" id="GO:0016740">
    <property type="term" value="F:transferase activity"/>
    <property type="evidence" value="ECO:0007669"/>
    <property type="project" value="UniProtKB-KW"/>
</dbReference>
<dbReference type="STRING" id="665126.ABB55_02410"/>
<evidence type="ECO:0000313" key="4">
    <source>
        <dbReference type="EMBL" id="KPL51211.1"/>
    </source>
</evidence>
<dbReference type="PANTHER" id="PTHR11895">
    <property type="entry name" value="TRANSAMIDASE"/>
    <property type="match status" value="1"/>
</dbReference>
<dbReference type="Pfam" id="PF01425">
    <property type="entry name" value="Amidase"/>
    <property type="match status" value="1"/>
</dbReference>
<reference evidence="4 5" key="2">
    <citation type="submission" date="2015-10" db="EMBL/GenBank/DDBJ databases">
        <title>Draft Genome Sequence of Prosthecomicrobium hirschii ATCC 27832.</title>
        <authorList>
            <person name="Daniel J."/>
            <person name="Givan S.A."/>
            <person name="Brun Y.V."/>
            <person name="Brown P.J."/>
        </authorList>
    </citation>
    <scope>NUCLEOTIDE SEQUENCE [LARGE SCALE GENOMIC DNA]</scope>
    <source>
        <strain evidence="4 5">16</strain>
    </source>
</reference>
<keyword evidence="4" id="KW-0808">Transferase</keyword>
<dbReference type="InterPro" id="IPR020556">
    <property type="entry name" value="Amidase_CS"/>
</dbReference>
<dbReference type="SUPFAM" id="SSF75304">
    <property type="entry name" value="Amidase signature (AS) enzymes"/>
    <property type="match status" value="1"/>
</dbReference>
<dbReference type="PANTHER" id="PTHR11895:SF76">
    <property type="entry name" value="INDOLEACETAMIDE HYDROLASE"/>
    <property type="match status" value="1"/>
</dbReference>
<keyword evidence="5" id="KW-1185">Reference proteome</keyword>
<evidence type="ECO:0000256" key="1">
    <source>
        <dbReference type="ARBA" id="ARBA00003871"/>
    </source>
</evidence>
<comment type="function">
    <text evidence="1">Hydrolyzes indole-3-acetamide (IAM) into indole-3-acetic acid (IAA).</text>
</comment>
<dbReference type="InterPro" id="IPR000120">
    <property type="entry name" value="Amidase"/>
</dbReference>
<dbReference type="RefSeq" id="WP_054357374.1">
    <property type="nucleotide sequence ID" value="NZ_LJYW01000001.1"/>
</dbReference>
<reference evidence="4 5" key="1">
    <citation type="submission" date="2015-09" db="EMBL/GenBank/DDBJ databases">
        <authorList>
            <person name="Jackson K.R."/>
            <person name="Lunt B.L."/>
            <person name="Fisher J.N.B."/>
            <person name="Gardner A.V."/>
            <person name="Bailey M.E."/>
            <person name="Deus L.M."/>
            <person name="Earl A.S."/>
            <person name="Gibby P.D."/>
            <person name="Hartmann K.A."/>
            <person name="Liu J.E."/>
            <person name="Manci A.M."/>
            <person name="Nielsen D.A."/>
            <person name="Solomon M.B."/>
            <person name="Breakwell D.P."/>
            <person name="Burnett S.H."/>
            <person name="Grose J.H."/>
        </authorList>
    </citation>
    <scope>NUCLEOTIDE SEQUENCE [LARGE SCALE GENOMIC DNA]</scope>
    <source>
        <strain evidence="4 5">16</strain>
    </source>
</reference>
<dbReference type="Gene3D" id="3.90.1300.10">
    <property type="entry name" value="Amidase signature (AS) domain"/>
    <property type="match status" value="1"/>
</dbReference>
<evidence type="ECO:0000259" key="3">
    <source>
        <dbReference type="Pfam" id="PF01425"/>
    </source>
</evidence>
<proteinExistence type="predicted"/>
<feature type="domain" description="Amidase" evidence="3">
    <location>
        <begin position="34"/>
        <end position="454"/>
    </location>
</feature>
<protein>
    <recommendedName>
        <fullName evidence="2">Indoleacetamide hydrolase</fullName>
    </recommendedName>
</protein>
<dbReference type="InterPro" id="IPR023631">
    <property type="entry name" value="Amidase_dom"/>
</dbReference>
<gene>
    <name evidence="4" type="ORF">ABB55_02410</name>
</gene>
<name>A0A0P6VJD8_9HYPH</name>
<comment type="caution">
    <text evidence="4">The sequence shown here is derived from an EMBL/GenBank/DDBJ whole genome shotgun (WGS) entry which is preliminary data.</text>
</comment>
<evidence type="ECO:0000313" key="5">
    <source>
        <dbReference type="Proteomes" id="UP000048984"/>
    </source>
</evidence>
<dbReference type="PROSITE" id="PS00571">
    <property type="entry name" value="AMIDASES"/>
    <property type="match status" value="1"/>
</dbReference>
<sequence>MKSRQSGPGAAEGPDDAVTLAARLAARQVSAEAVVTAALDRIARFDPALKAFVTVDREGAIAAARRLDASDRPVGPLHGLPVAVKDVIDTADLRTTRGSLLFADHVPATDDPVVARLKAAGAVVVGKTNTPEFGFGAVCTNRIQGPTANPYDLRLTSGGSSGGSAAAVAAGLVPLAQGTDFGGSVRTPAGFCGIVSVRPTPGRIAEPGRDLAWTGLASHGVMARTVADAALMLAAMAGPDPADPLSWTVWPPLAAPESSLAPAASMLRVAASADFGVAPIADTVRHRFDAAVARIAAVAGPVERAHPDCAEAPAAFRTLRAAQIERGLADLVAGREDLLTDPVRWNLGAGRGLTARSYLEAEAARARLSRRFVAFFATRDVLVAPAASVMPWPNADGEVLAIDGRPLADILDYLTVTFVVTLVGFPVVTLPAPSDDLPFGLQLIGRPGEEARLLAFAARLEAEAGFAWRAPPPSMEIGP</sequence>
<dbReference type="EMBL" id="LJYW01000001">
    <property type="protein sequence ID" value="KPL51211.1"/>
    <property type="molecule type" value="Genomic_DNA"/>
</dbReference>
<evidence type="ECO:0000256" key="2">
    <source>
        <dbReference type="ARBA" id="ARBA00021874"/>
    </source>
</evidence>